<reference evidence="13 14" key="1">
    <citation type="submission" date="2013-07" db="EMBL/GenBank/DDBJ databases">
        <authorList>
            <person name="Stoco P.H."/>
            <person name="Wagner G."/>
            <person name="Gerber A."/>
            <person name="Zaha A."/>
            <person name="Thompson C."/>
            <person name="Bartholomeu D.C."/>
            <person name="Luckemeyer D.D."/>
            <person name="Bahia D."/>
            <person name="Loreto E."/>
            <person name="Prestes E.B."/>
            <person name="Lima F.M."/>
            <person name="Rodrigues-Luiz G."/>
            <person name="Vallejo G.A."/>
            <person name="Filho J.F."/>
            <person name="Monteiro K.M."/>
            <person name="Tyler K.M."/>
            <person name="de Almeida L.G."/>
            <person name="Ortiz M.F."/>
            <person name="Siervo M.A."/>
            <person name="de Moraes M.H."/>
            <person name="Cunha O.L."/>
            <person name="Mendonca-Neto R."/>
            <person name="Silva R."/>
            <person name="Teixeira S.M."/>
            <person name="Murta S.M."/>
            <person name="Sincero T.C."/>
            <person name="Mendes T.A."/>
            <person name="Urmenyi T.P."/>
            <person name="Silva V.G."/>
            <person name="da Rocha W.D."/>
            <person name="Andersson B."/>
            <person name="Romanha A.J."/>
            <person name="Steindel M."/>
            <person name="de Vasconcelos A.T."/>
            <person name="Grisard E.C."/>
        </authorList>
    </citation>
    <scope>NUCLEOTIDE SEQUENCE [LARGE SCALE GENOMIC DNA]</scope>
    <source>
        <strain evidence="13 14">SC58</strain>
    </source>
</reference>
<keyword evidence="8" id="KW-0966">Cell projection</keyword>
<dbReference type="GO" id="GO:0045503">
    <property type="term" value="F:dynein light chain binding"/>
    <property type="evidence" value="ECO:0007669"/>
    <property type="project" value="TreeGrafter"/>
</dbReference>
<evidence type="ECO:0000256" key="10">
    <source>
        <dbReference type="ARBA" id="ARBA00040002"/>
    </source>
</evidence>
<feature type="compositionally biased region" description="Acidic residues" evidence="12">
    <location>
        <begin position="299"/>
        <end position="324"/>
    </location>
</feature>
<keyword evidence="6" id="KW-0969">Cilium</keyword>
<dbReference type="Proteomes" id="UP000031737">
    <property type="component" value="Unassembled WGS sequence"/>
</dbReference>
<dbReference type="FunFam" id="2.130.10.10:FF:001622">
    <property type="entry name" value="Dynein intermediate chain, putative"/>
    <property type="match status" value="1"/>
</dbReference>
<keyword evidence="5" id="KW-0282">Flagellum</keyword>
<comment type="subcellular location">
    <subcellularLocation>
        <location evidence="1">Cytoplasm</location>
        <location evidence="1">Cytoskeleton</location>
        <location evidence="1">Flagellum axoneme</location>
    </subcellularLocation>
    <subcellularLocation>
        <location evidence="9">Dynein axonemal particle</location>
    </subcellularLocation>
</comment>
<keyword evidence="14" id="KW-1185">Reference proteome</keyword>
<dbReference type="GO" id="GO:0003341">
    <property type="term" value="P:cilium movement"/>
    <property type="evidence" value="ECO:0007669"/>
    <property type="project" value="TreeGrafter"/>
</dbReference>
<feature type="region of interest" description="Disordered" evidence="12">
    <location>
        <begin position="65"/>
        <end position="88"/>
    </location>
</feature>
<evidence type="ECO:0000256" key="3">
    <source>
        <dbReference type="ARBA" id="ARBA00022574"/>
    </source>
</evidence>
<dbReference type="EMBL" id="AUPL01000346">
    <property type="protein sequence ID" value="ESL11895.1"/>
    <property type="molecule type" value="Genomic_DNA"/>
</dbReference>
<sequence length="841" mass="92123">MQKGSGRVGHRTVAQSLSNNSVERNSASISRTSRARRAKKESSSRSNELWQEVEAAIHVLDNGVDRTPLPLKKRTSTKGIPRDSHQGSTSISLLLPVESSSVFHSSLMNSSSMDMLNIASNLSPYSPSRTGALTASTSLTSVSVDRRPSVFSSGSISVSGPAVQQQVGSFQVELEAPDTFQKRAFTREEIHKWLEEKTTIVLRETPTIMLYTHQDEIVPNEQREELKQVQKRNAAYTQLVEAKRVDEGIRFQEKGSWTFLAPKKSIHCSISPPKKKNAGALQVTPWMLRDQFAALAAEGADEMEDEEDDNDEDGELAEASEEPEREASSEATVAQSGRSGTRSAVSWMLADSLLSTLRVMERVVVQNTMEEVQLSYRGIMMDPAARRVPRPPEKEDNGGTDDHEIAVTTEVQDAHDTAATATAASAVKAELPPLKMSEDIKALWTFRSPLTADRAVTCMAWNCKESDILAVGYSAAHAKEGQSVTPGTILRGGIVCCWSLKNPLAPERVIQLSTEAGVSAAAFSYEHPSLLAVGNMEGGIVIYDIQKDTNTPAIKATSTSGQHTGAVWELKWVARGKERGEFLMSISGDGRVVQWAVGKALERMAPDLMTLKRQHGAVCESAFADDASSEGKSNGNGHQRRKMDALFSRQCGGMCLDVSPADGTVYVVGTEDGSIHQCNKSQTETYELDYAAHSELVYRVRWSPYSDAFFLTCSADWSSRLYRLGQSAQLLTFDSPNQNAVQDVAWSYTNSTTFATVTAQGNVEIWSVTDSIHPRSTAQFLDQRRLTNVLFAEQEAAVLVVGDEKGDVTVFRLLALCYSSMNMTADEQEHQLEEAIRKAIS</sequence>
<name>A0A061JBZ8_TRYRA</name>
<proteinExistence type="predicted"/>
<dbReference type="AlphaFoldDB" id="A0A061JBZ8"/>
<dbReference type="GO" id="GO:0005858">
    <property type="term" value="C:axonemal dynein complex"/>
    <property type="evidence" value="ECO:0007669"/>
    <property type="project" value="TreeGrafter"/>
</dbReference>
<dbReference type="PANTHER" id="PTHR12442:SF12">
    <property type="entry name" value="DYNEIN AXONEMAL INTERMEDIATE CHAIN 4"/>
    <property type="match status" value="1"/>
</dbReference>
<feature type="region of interest" description="Disordered" evidence="12">
    <location>
        <begin position="1"/>
        <end position="48"/>
    </location>
</feature>
<gene>
    <name evidence="13" type="ORF">TRSC58_00346</name>
</gene>
<dbReference type="PANTHER" id="PTHR12442">
    <property type="entry name" value="DYNEIN INTERMEDIATE CHAIN"/>
    <property type="match status" value="1"/>
</dbReference>
<evidence type="ECO:0000313" key="14">
    <source>
        <dbReference type="Proteomes" id="UP000031737"/>
    </source>
</evidence>
<organism evidence="13 14">
    <name type="scientific">Trypanosoma rangeli SC58</name>
    <dbReference type="NCBI Taxonomy" id="429131"/>
    <lineage>
        <taxon>Eukaryota</taxon>
        <taxon>Discoba</taxon>
        <taxon>Euglenozoa</taxon>
        <taxon>Kinetoplastea</taxon>
        <taxon>Metakinetoplastina</taxon>
        <taxon>Trypanosomatida</taxon>
        <taxon>Trypanosomatidae</taxon>
        <taxon>Trypanosoma</taxon>
        <taxon>Herpetosoma</taxon>
    </lineage>
</organism>
<keyword evidence="7" id="KW-0206">Cytoskeleton</keyword>
<dbReference type="VEuPathDB" id="TriTrypDB:TRSC58_00346"/>
<evidence type="ECO:0000256" key="2">
    <source>
        <dbReference type="ARBA" id="ARBA00022490"/>
    </source>
</evidence>
<evidence type="ECO:0000256" key="8">
    <source>
        <dbReference type="ARBA" id="ARBA00023273"/>
    </source>
</evidence>
<accession>A0A061JBZ8</accession>
<evidence type="ECO:0000256" key="6">
    <source>
        <dbReference type="ARBA" id="ARBA00023069"/>
    </source>
</evidence>
<dbReference type="SUPFAM" id="SSF50978">
    <property type="entry name" value="WD40 repeat-like"/>
    <property type="match status" value="1"/>
</dbReference>
<keyword evidence="2" id="KW-0963">Cytoplasm</keyword>
<feature type="compositionally biased region" description="Polar residues" evidence="12">
    <location>
        <begin position="13"/>
        <end position="23"/>
    </location>
</feature>
<evidence type="ECO:0000256" key="9">
    <source>
        <dbReference type="ARBA" id="ARBA00024190"/>
    </source>
</evidence>
<dbReference type="InterPro" id="IPR036322">
    <property type="entry name" value="WD40_repeat_dom_sf"/>
</dbReference>
<dbReference type="OrthoDB" id="10259804at2759"/>
<feature type="region of interest" description="Disordered" evidence="12">
    <location>
        <begin position="298"/>
        <end position="341"/>
    </location>
</feature>
<comment type="caution">
    <text evidence="13">The sequence shown here is derived from an EMBL/GenBank/DDBJ whole genome shotgun (WGS) entry which is preliminary data.</text>
</comment>
<protein>
    <recommendedName>
        <fullName evidence="10">Dynein axonemal intermediate chain 4</fullName>
    </recommendedName>
    <alternativeName>
        <fullName evidence="11">WD repeat-containing protein 78</fullName>
    </alternativeName>
</protein>
<evidence type="ECO:0000256" key="7">
    <source>
        <dbReference type="ARBA" id="ARBA00023212"/>
    </source>
</evidence>
<keyword evidence="4" id="KW-0677">Repeat</keyword>
<dbReference type="GO" id="GO:0045504">
    <property type="term" value="F:dynein heavy chain binding"/>
    <property type="evidence" value="ECO:0007669"/>
    <property type="project" value="TreeGrafter"/>
</dbReference>
<dbReference type="InterPro" id="IPR050687">
    <property type="entry name" value="Dynein_IC"/>
</dbReference>
<evidence type="ECO:0000256" key="4">
    <source>
        <dbReference type="ARBA" id="ARBA00022737"/>
    </source>
</evidence>
<evidence type="ECO:0000256" key="5">
    <source>
        <dbReference type="ARBA" id="ARBA00022846"/>
    </source>
</evidence>
<evidence type="ECO:0000313" key="13">
    <source>
        <dbReference type="EMBL" id="ESL11895.1"/>
    </source>
</evidence>
<keyword evidence="3" id="KW-0853">WD repeat</keyword>
<dbReference type="InterPro" id="IPR015943">
    <property type="entry name" value="WD40/YVTN_repeat-like_dom_sf"/>
</dbReference>
<dbReference type="InterPro" id="IPR001680">
    <property type="entry name" value="WD40_rpt"/>
</dbReference>
<dbReference type="SMART" id="SM00320">
    <property type="entry name" value="WD40"/>
    <property type="match status" value="5"/>
</dbReference>
<evidence type="ECO:0000256" key="1">
    <source>
        <dbReference type="ARBA" id="ARBA00004611"/>
    </source>
</evidence>
<feature type="compositionally biased region" description="Polar residues" evidence="12">
    <location>
        <begin position="332"/>
        <end position="341"/>
    </location>
</feature>
<evidence type="ECO:0000256" key="12">
    <source>
        <dbReference type="SAM" id="MobiDB-lite"/>
    </source>
</evidence>
<dbReference type="GO" id="GO:0120293">
    <property type="term" value="C:dynein axonemal particle"/>
    <property type="evidence" value="ECO:0007669"/>
    <property type="project" value="UniProtKB-SubCell"/>
</dbReference>
<dbReference type="Gene3D" id="2.130.10.10">
    <property type="entry name" value="YVTN repeat-like/Quinoprotein amine dehydrogenase"/>
    <property type="match status" value="2"/>
</dbReference>
<evidence type="ECO:0000256" key="11">
    <source>
        <dbReference type="ARBA" id="ARBA00041557"/>
    </source>
</evidence>